<dbReference type="AlphaFoldDB" id="A0A0D3K7Q6"/>
<name>A0A0D3K7Q6_EMIH1</name>
<proteinExistence type="predicted"/>
<dbReference type="PaxDb" id="2903-EOD31791"/>
<dbReference type="KEGG" id="ehx:EMIHUDRAFT_442109"/>
<evidence type="ECO:0000313" key="2">
    <source>
        <dbReference type="Proteomes" id="UP000013827"/>
    </source>
</evidence>
<evidence type="ECO:0000313" key="1">
    <source>
        <dbReference type="EnsemblProtists" id="EOD31791"/>
    </source>
</evidence>
<dbReference type="Proteomes" id="UP000013827">
    <property type="component" value="Unassembled WGS sequence"/>
</dbReference>
<reference evidence="1" key="2">
    <citation type="submission" date="2024-10" db="UniProtKB">
        <authorList>
            <consortium name="EnsemblProtists"/>
        </authorList>
    </citation>
    <scope>IDENTIFICATION</scope>
</reference>
<organism evidence="1 2">
    <name type="scientific">Emiliania huxleyi (strain CCMP1516)</name>
    <dbReference type="NCBI Taxonomy" id="280463"/>
    <lineage>
        <taxon>Eukaryota</taxon>
        <taxon>Haptista</taxon>
        <taxon>Haptophyta</taxon>
        <taxon>Prymnesiophyceae</taxon>
        <taxon>Isochrysidales</taxon>
        <taxon>Noelaerhabdaceae</taxon>
        <taxon>Emiliania</taxon>
    </lineage>
</organism>
<keyword evidence="2" id="KW-1185">Reference proteome</keyword>
<accession>A0A0D3K7Q6</accession>
<sequence>MQQAEPIAQLATRHLYLETPDSELLQFCFVRTPVRELVAPLPYLVDPPPPLPLPCPEVLPPSIVLAACAAVDAEEAVGAPAPAPLDPPGRAALLASLQRALLLGRELPAAATALPDEEWRAALAETSSFGGGLSPEHLCRLSRELRVAPLAEWLVIHMIPPLASALPPEDDEPLPEPLSDAFCQLLHASGLLRLSAASFDERVVLPLRAAVGGGPRAAAEAALVYVAALSEAASGPEG</sequence>
<reference evidence="2" key="1">
    <citation type="journal article" date="2013" name="Nature">
        <title>Pan genome of the phytoplankton Emiliania underpins its global distribution.</title>
        <authorList>
            <person name="Read B.A."/>
            <person name="Kegel J."/>
            <person name="Klute M.J."/>
            <person name="Kuo A."/>
            <person name="Lefebvre S.C."/>
            <person name="Maumus F."/>
            <person name="Mayer C."/>
            <person name="Miller J."/>
            <person name="Monier A."/>
            <person name="Salamov A."/>
            <person name="Young J."/>
            <person name="Aguilar M."/>
            <person name="Claverie J.M."/>
            <person name="Frickenhaus S."/>
            <person name="Gonzalez K."/>
            <person name="Herman E.K."/>
            <person name="Lin Y.C."/>
            <person name="Napier J."/>
            <person name="Ogata H."/>
            <person name="Sarno A.F."/>
            <person name="Shmutz J."/>
            <person name="Schroeder D."/>
            <person name="de Vargas C."/>
            <person name="Verret F."/>
            <person name="von Dassow P."/>
            <person name="Valentin K."/>
            <person name="Van de Peer Y."/>
            <person name="Wheeler G."/>
            <person name="Dacks J.B."/>
            <person name="Delwiche C.F."/>
            <person name="Dyhrman S.T."/>
            <person name="Glockner G."/>
            <person name="John U."/>
            <person name="Richards T."/>
            <person name="Worden A.Z."/>
            <person name="Zhang X."/>
            <person name="Grigoriev I.V."/>
            <person name="Allen A.E."/>
            <person name="Bidle K."/>
            <person name="Borodovsky M."/>
            <person name="Bowler C."/>
            <person name="Brownlee C."/>
            <person name="Cock J.M."/>
            <person name="Elias M."/>
            <person name="Gladyshev V.N."/>
            <person name="Groth M."/>
            <person name="Guda C."/>
            <person name="Hadaegh A."/>
            <person name="Iglesias-Rodriguez M.D."/>
            <person name="Jenkins J."/>
            <person name="Jones B.M."/>
            <person name="Lawson T."/>
            <person name="Leese F."/>
            <person name="Lindquist E."/>
            <person name="Lobanov A."/>
            <person name="Lomsadze A."/>
            <person name="Malik S.B."/>
            <person name="Marsh M.E."/>
            <person name="Mackinder L."/>
            <person name="Mock T."/>
            <person name="Mueller-Roeber B."/>
            <person name="Pagarete A."/>
            <person name="Parker M."/>
            <person name="Probert I."/>
            <person name="Quesneville H."/>
            <person name="Raines C."/>
            <person name="Rensing S.A."/>
            <person name="Riano-Pachon D.M."/>
            <person name="Richier S."/>
            <person name="Rokitta S."/>
            <person name="Shiraiwa Y."/>
            <person name="Soanes D.M."/>
            <person name="van der Giezen M."/>
            <person name="Wahlund T.M."/>
            <person name="Williams B."/>
            <person name="Wilson W."/>
            <person name="Wolfe G."/>
            <person name="Wurch L.L."/>
        </authorList>
    </citation>
    <scope>NUCLEOTIDE SEQUENCE</scope>
</reference>
<dbReference type="GeneID" id="17277065"/>
<dbReference type="HOGENOM" id="CLU_1172527_0_0_1"/>
<dbReference type="EnsemblProtists" id="EOD31791">
    <property type="protein sequence ID" value="EOD31791"/>
    <property type="gene ID" value="EMIHUDRAFT_442109"/>
</dbReference>
<dbReference type="RefSeq" id="XP_005784220.1">
    <property type="nucleotide sequence ID" value="XM_005784163.1"/>
</dbReference>
<protein>
    <submittedName>
        <fullName evidence="1">Uncharacterized protein</fullName>
    </submittedName>
</protein>